<feature type="region of interest" description="Disordered" evidence="4">
    <location>
        <begin position="386"/>
        <end position="416"/>
    </location>
</feature>
<dbReference type="Proteomes" id="UP001244011">
    <property type="component" value="Unassembled WGS sequence"/>
</dbReference>
<dbReference type="GO" id="GO:0016151">
    <property type="term" value="F:nickel cation binding"/>
    <property type="evidence" value="ECO:0007669"/>
    <property type="project" value="InterPro"/>
</dbReference>
<dbReference type="Gene3D" id="1.10.4190.10">
    <property type="entry name" value="Urease accessory protein UreF"/>
    <property type="match status" value="1"/>
</dbReference>
<gene>
    <name evidence="6" type="ORF">QBC33DRAFT_493782</name>
</gene>
<dbReference type="HAMAP" id="MF_01385">
    <property type="entry name" value="UreF"/>
    <property type="match status" value="1"/>
</dbReference>
<feature type="compositionally biased region" description="Basic and acidic residues" evidence="4">
    <location>
        <begin position="457"/>
        <end position="505"/>
    </location>
</feature>
<feature type="region of interest" description="Disordered" evidence="4">
    <location>
        <begin position="114"/>
        <end position="198"/>
    </location>
</feature>
<feature type="compositionally biased region" description="Basic and acidic residues" evidence="4">
    <location>
        <begin position="176"/>
        <end position="198"/>
    </location>
</feature>
<keyword evidence="7" id="KW-1185">Reference proteome</keyword>
<accession>A0AAJ0BZS3</accession>
<proteinExistence type="inferred from homology"/>
<dbReference type="InterPro" id="IPR038277">
    <property type="entry name" value="UreF_sf"/>
</dbReference>
<feature type="compositionally biased region" description="Polar residues" evidence="4">
    <location>
        <begin position="576"/>
        <end position="598"/>
    </location>
</feature>
<feature type="compositionally biased region" description="Basic and acidic residues" evidence="4">
    <location>
        <begin position="309"/>
        <end position="322"/>
    </location>
</feature>
<dbReference type="RefSeq" id="XP_060282285.1">
    <property type="nucleotide sequence ID" value="XM_060425513.1"/>
</dbReference>
<evidence type="ECO:0000313" key="6">
    <source>
        <dbReference type="EMBL" id="KAK1766072.1"/>
    </source>
</evidence>
<feature type="compositionally biased region" description="Basic and acidic residues" evidence="4">
    <location>
        <begin position="694"/>
        <end position="712"/>
    </location>
</feature>
<dbReference type="EMBL" id="MU839012">
    <property type="protein sequence ID" value="KAK1766072.1"/>
    <property type="molecule type" value="Genomic_DNA"/>
</dbReference>
<evidence type="ECO:0000256" key="3">
    <source>
        <dbReference type="ARBA" id="ARBA00046339"/>
    </source>
</evidence>
<evidence type="ECO:0000259" key="5">
    <source>
        <dbReference type="Pfam" id="PF11500"/>
    </source>
</evidence>
<dbReference type="Pfam" id="PF11500">
    <property type="entry name" value="Cut12"/>
    <property type="match status" value="1"/>
</dbReference>
<keyword evidence="2" id="KW-0143">Chaperone</keyword>
<feature type="domain" description="Spindle pole body-associated protein cut12" evidence="5">
    <location>
        <begin position="139"/>
        <end position="276"/>
    </location>
</feature>
<name>A0AAJ0BZS3_9PEZI</name>
<feature type="compositionally biased region" description="Basic and acidic residues" evidence="4">
    <location>
        <begin position="395"/>
        <end position="416"/>
    </location>
</feature>
<feature type="region of interest" description="Disordered" evidence="4">
    <location>
        <begin position="309"/>
        <end position="340"/>
    </location>
</feature>
<comment type="similarity">
    <text evidence="3">Belongs to the UreF family.</text>
</comment>
<evidence type="ECO:0000256" key="4">
    <source>
        <dbReference type="SAM" id="MobiDB-lite"/>
    </source>
</evidence>
<feature type="compositionally biased region" description="Basic and acidic residues" evidence="4">
    <location>
        <begin position="53"/>
        <end position="69"/>
    </location>
</feature>
<protein>
    <submittedName>
        <fullName evidence="6">Urease accessory protein UreF-like protein</fullName>
    </submittedName>
</protein>
<feature type="region of interest" description="Disordered" evidence="4">
    <location>
        <begin position="553"/>
        <end position="650"/>
    </location>
</feature>
<feature type="region of interest" description="Disordered" evidence="4">
    <location>
        <begin position="457"/>
        <end position="537"/>
    </location>
</feature>
<feature type="compositionally biased region" description="Low complexity" evidence="4">
    <location>
        <begin position="522"/>
        <end position="533"/>
    </location>
</feature>
<evidence type="ECO:0000256" key="2">
    <source>
        <dbReference type="ARBA" id="ARBA00023186"/>
    </source>
</evidence>
<organism evidence="6 7">
    <name type="scientific">Phialemonium atrogriseum</name>
    <dbReference type="NCBI Taxonomy" id="1093897"/>
    <lineage>
        <taxon>Eukaryota</taxon>
        <taxon>Fungi</taxon>
        <taxon>Dikarya</taxon>
        <taxon>Ascomycota</taxon>
        <taxon>Pezizomycotina</taxon>
        <taxon>Sordariomycetes</taxon>
        <taxon>Sordariomycetidae</taxon>
        <taxon>Cephalothecales</taxon>
        <taxon>Cephalothecaceae</taxon>
        <taxon>Phialemonium</taxon>
    </lineage>
</organism>
<evidence type="ECO:0000256" key="1">
    <source>
        <dbReference type="ARBA" id="ARBA00022988"/>
    </source>
</evidence>
<feature type="compositionally biased region" description="Low complexity" evidence="4">
    <location>
        <begin position="85"/>
        <end position="95"/>
    </location>
</feature>
<evidence type="ECO:0000313" key="7">
    <source>
        <dbReference type="Proteomes" id="UP001244011"/>
    </source>
</evidence>
<dbReference type="InterPro" id="IPR021589">
    <property type="entry name" value="Cut12"/>
</dbReference>
<dbReference type="GeneID" id="85308700"/>
<dbReference type="PANTHER" id="PTHR33620">
    <property type="entry name" value="UREASE ACCESSORY PROTEIN F"/>
    <property type="match status" value="1"/>
</dbReference>
<feature type="compositionally biased region" description="Polar residues" evidence="4">
    <location>
        <begin position="330"/>
        <end position="339"/>
    </location>
</feature>
<comment type="caution">
    <text evidence="6">The sequence shown here is derived from an EMBL/GenBank/DDBJ whole genome shotgun (WGS) entry which is preliminary data.</text>
</comment>
<dbReference type="PANTHER" id="PTHR33620:SF1">
    <property type="entry name" value="UREASE ACCESSORY PROTEIN F"/>
    <property type="match status" value="1"/>
</dbReference>
<sequence length="983" mass="106823">MLGWALKRNAANAKDALLFADDTQIDQPDTPAPVFAVRALKSALFGTPAPQGHHAEHETGDMAAEKELGTVDSGTYDAKSPAKPPGILLTPGTGTTRRKRVSFGHDVKAGVAGQQGLLEEGAGKSPSLFVGKDGDGKKTRPKSRLTQALENARKHKNPPVTGLEARDSAPGATQGKDIREDVGDLERDPDVTIDLNEPHSRSGKYWKTCFETYHADAKAEMEKLVKYKQLAKSYAKMKDSEALDLQQRLKEEQERVKRMEARISETTRLVASGAKDNGGAYDDTMVADLAKQTALAVEYREQVRELEELLKDGSDHESEDKPKRRRQGASPRTQRTLLETQRELRKARIQVREIGRLKDEVNRLRSDLLFAEQRTAKLADENKKLAGDLSQKSSRSLDLERKLEESRTEARQKDRELRRLKSEHDQLKENAKTRFVEAEHVVQKKNEKISSLKDELRTLKTETEPRRPAQTKDLETGWKTDRGNIKPKDRATADDEPKKLRDTLDSVRQASLSKGLKIQHTSSDGRSGSGSNSKACEDETLISSRALRERIQADFRKSSSSSVLSDRGNLQDIRRTNSGSSSRHSFPSKENTPATTLEPSLPTHPRISKVGPGVGDNTNGLRRKPSKGYSEQRKVPAARPSSAGSDTGHIDLVHGNFARLGGPDANASTAWSINTSRVASLPADRRAAAIARLERKKAERSRSHTKAKEQLKSHHQRATTPSSPNGVTPPPPPPTQSAHFLLLLSDSALPLGSFAFSSGLESFLAHGSAAARRSPATFAAFLPASVSSLASAALPFVLAAHRDPAAVPHLDDALDAAIVCTVGRRASVAQGRALLAVWERSFADGLVVVGGGGGARGVEALRGFGRLLKGASGGGEYAVPPVSAHLAPLFGAIANLVGLGLRQTAYVFMLSHVKALVSAAVRAGLLGPYQAQKMLASAAVQSLIAAVIEREWHTRVEEAGQSVPIMDLWIGRHEMLYSRIFNS</sequence>
<reference evidence="6" key="1">
    <citation type="submission" date="2023-06" db="EMBL/GenBank/DDBJ databases">
        <title>Genome-scale phylogeny and comparative genomics of the fungal order Sordariales.</title>
        <authorList>
            <consortium name="Lawrence Berkeley National Laboratory"/>
            <person name="Hensen N."/>
            <person name="Bonometti L."/>
            <person name="Westerberg I."/>
            <person name="Brannstrom I.O."/>
            <person name="Guillou S."/>
            <person name="Cros-Aarteil S."/>
            <person name="Calhoun S."/>
            <person name="Haridas S."/>
            <person name="Kuo A."/>
            <person name="Mondo S."/>
            <person name="Pangilinan J."/>
            <person name="Riley R."/>
            <person name="Labutti K."/>
            <person name="Andreopoulos B."/>
            <person name="Lipzen A."/>
            <person name="Chen C."/>
            <person name="Yanf M."/>
            <person name="Daum C."/>
            <person name="Ng V."/>
            <person name="Clum A."/>
            <person name="Steindorff A."/>
            <person name="Ohm R."/>
            <person name="Martin F."/>
            <person name="Silar P."/>
            <person name="Natvig D."/>
            <person name="Lalanne C."/>
            <person name="Gautier V."/>
            <person name="Ament-Velasquez S.L."/>
            <person name="Kruys A."/>
            <person name="Hutchinson M.I."/>
            <person name="Powell A.J."/>
            <person name="Barry K."/>
            <person name="Miller A.N."/>
            <person name="Grigoriev I.V."/>
            <person name="Debuchy R."/>
            <person name="Gladieux P."/>
            <person name="Thoren M.H."/>
            <person name="Johannesson H."/>
        </authorList>
    </citation>
    <scope>NUCLEOTIDE SEQUENCE</scope>
    <source>
        <strain evidence="6">8032-3</strain>
    </source>
</reference>
<feature type="region of interest" description="Disordered" evidence="4">
    <location>
        <begin position="47"/>
        <end position="101"/>
    </location>
</feature>
<dbReference type="Pfam" id="PF01730">
    <property type="entry name" value="UreF"/>
    <property type="match status" value="1"/>
</dbReference>
<feature type="region of interest" description="Disordered" evidence="4">
    <location>
        <begin position="694"/>
        <end position="738"/>
    </location>
</feature>
<dbReference type="AlphaFoldDB" id="A0AAJ0BZS3"/>
<keyword evidence="1" id="KW-0996">Nickel insertion</keyword>
<dbReference type="InterPro" id="IPR002639">
    <property type="entry name" value="UreF"/>
</dbReference>